<keyword evidence="11" id="KW-0460">Magnesium</keyword>
<keyword evidence="4 11" id="KW-0808">Transferase</keyword>
<feature type="binding site" evidence="11 12">
    <location>
        <position position="91"/>
    </location>
    <ligand>
        <name>ATP</name>
        <dbReference type="ChEBI" id="CHEBI:30616"/>
    </ligand>
</feature>
<feature type="modified residue" description="Phosphoserine" evidence="11">
    <location>
        <position position="122"/>
    </location>
</feature>
<comment type="similarity">
    <text evidence="2 11 12 13">Belongs to the NDK family.</text>
</comment>
<keyword evidence="7 11" id="KW-0067">ATP-binding</keyword>
<dbReference type="InterPro" id="IPR001564">
    <property type="entry name" value="Nucleoside_diP_kinase"/>
</dbReference>
<evidence type="ECO:0000313" key="17">
    <source>
        <dbReference type="Proteomes" id="UP001145069"/>
    </source>
</evidence>
<name>A0A9X3WAS6_9BACI</name>
<evidence type="ECO:0000256" key="14">
    <source>
        <dbReference type="RuleBase" id="RU004013"/>
    </source>
</evidence>
<evidence type="ECO:0000256" key="6">
    <source>
        <dbReference type="ARBA" id="ARBA00022777"/>
    </source>
</evidence>
<feature type="active site" description="Pros-phosphohistidine intermediate" evidence="11 12">
    <location>
        <position position="115"/>
    </location>
</feature>
<dbReference type="Pfam" id="PF00334">
    <property type="entry name" value="NDK"/>
    <property type="match status" value="1"/>
</dbReference>
<dbReference type="PRINTS" id="PR01243">
    <property type="entry name" value="NUCDPKINASE"/>
</dbReference>
<keyword evidence="5 11" id="KW-0547">Nucleotide-binding</keyword>
<keyword evidence="11" id="KW-0479">Metal-binding</keyword>
<evidence type="ECO:0000256" key="9">
    <source>
        <dbReference type="ARBA" id="ARBA00024802"/>
    </source>
</evidence>
<dbReference type="GO" id="GO:0046872">
    <property type="term" value="F:metal ion binding"/>
    <property type="evidence" value="ECO:0007669"/>
    <property type="project" value="UniProtKB-KW"/>
</dbReference>
<dbReference type="InterPro" id="IPR023005">
    <property type="entry name" value="Nucleoside_diP_kinase_AS"/>
</dbReference>
<dbReference type="GO" id="GO:0004550">
    <property type="term" value="F:nucleoside diphosphate kinase activity"/>
    <property type="evidence" value="ECO:0007669"/>
    <property type="project" value="UniProtKB-UniRule"/>
</dbReference>
<dbReference type="SMART" id="SM00562">
    <property type="entry name" value="NDK"/>
    <property type="match status" value="1"/>
</dbReference>
<dbReference type="Gene3D" id="3.30.70.141">
    <property type="entry name" value="Nucleoside diphosphate kinase-like domain"/>
    <property type="match status" value="1"/>
</dbReference>
<dbReference type="SUPFAM" id="SSF54919">
    <property type="entry name" value="Nucleoside diphosphate kinase, NDK"/>
    <property type="match status" value="1"/>
</dbReference>
<dbReference type="AlphaFoldDB" id="A0A9X3WAS6"/>
<gene>
    <name evidence="11 16" type="primary">ndk</name>
    <name evidence="16" type="ORF">NC799_00415</name>
</gene>
<dbReference type="GO" id="GO:0005524">
    <property type="term" value="F:ATP binding"/>
    <property type="evidence" value="ECO:0007669"/>
    <property type="project" value="UniProtKB-UniRule"/>
</dbReference>
<dbReference type="GO" id="GO:0006183">
    <property type="term" value="P:GTP biosynthetic process"/>
    <property type="evidence" value="ECO:0007669"/>
    <property type="project" value="UniProtKB-UniRule"/>
</dbReference>
<keyword evidence="6 11" id="KW-0418">Kinase</keyword>
<accession>A0A9X3WAS6</accession>
<comment type="catalytic activity">
    <reaction evidence="11">
        <text>a ribonucleoside 5'-diphosphate + ATP = a ribonucleoside 5'-triphosphate + ADP</text>
        <dbReference type="Rhea" id="RHEA:18113"/>
        <dbReference type="ChEBI" id="CHEBI:30616"/>
        <dbReference type="ChEBI" id="CHEBI:57930"/>
        <dbReference type="ChEBI" id="CHEBI:61557"/>
        <dbReference type="ChEBI" id="CHEBI:456216"/>
        <dbReference type="EC" id="2.7.4.6"/>
    </reaction>
</comment>
<keyword evidence="11" id="KW-0963">Cytoplasm</keyword>
<evidence type="ECO:0000256" key="12">
    <source>
        <dbReference type="PROSITE-ProRule" id="PRU00706"/>
    </source>
</evidence>
<feature type="binding site" evidence="11 12">
    <location>
        <position position="9"/>
    </location>
    <ligand>
        <name>ATP</name>
        <dbReference type="ChEBI" id="CHEBI:30616"/>
    </ligand>
</feature>
<dbReference type="PROSITE" id="PS51374">
    <property type="entry name" value="NDPK_LIKE"/>
    <property type="match status" value="1"/>
</dbReference>
<dbReference type="NCBIfam" id="NF001908">
    <property type="entry name" value="PRK00668.1"/>
    <property type="match status" value="1"/>
</dbReference>
<dbReference type="InterPro" id="IPR036850">
    <property type="entry name" value="NDK-like_dom_sf"/>
</dbReference>
<feature type="binding site" evidence="11 12">
    <location>
        <position position="57"/>
    </location>
    <ligand>
        <name>ATP</name>
        <dbReference type="ChEBI" id="CHEBI:30616"/>
    </ligand>
</feature>
<evidence type="ECO:0000256" key="11">
    <source>
        <dbReference type="HAMAP-Rule" id="MF_00451"/>
    </source>
</evidence>
<feature type="binding site" evidence="11 12">
    <location>
        <position position="112"/>
    </location>
    <ligand>
        <name>ATP</name>
        <dbReference type="ChEBI" id="CHEBI:30616"/>
    </ligand>
</feature>
<reference evidence="16" key="1">
    <citation type="submission" date="2022-06" db="EMBL/GenBank/DDBJ databases">
        <title>Aquibacillus sp. a new bacterium isolated from soil saline samples.</title>
        <authorList>
            <person name="Galisteo C."/>
            <person name="De La Haba R."/>
            <person name="Sanchez-Porro C."/>
            <person name="Ventosa A."/>
        </authorList>
    </citation>
    <scope>NUCLEOTIDE SEQUENCE</scope>
    <source>
        <strain evidence="16">3ASR75-54</strain>
    </source>
</reference>
<sequence>MERTFLMVKPDGVQRGLVGEIVHRLERKGFKLAAAKLMVISNELANDHYGEHKGKPFFENLVDFITSGPVFAMVWEGDNVIATARQMMGKTNPQEALPGTIRGDFGLITGKNVIHGSDSLESTKREISLFFNEAELVSYDKDGDKWVY</sequence>
<keyword evidence="3 11" id="KW-0597">Phosphoprotein</keyword>
<keyword evidence="8 11" id="KW-0546">Nucleotide metabolism</keyword>
<dbReference type="InterPro" id="IPR034907">
    <property type="entry name" value="NDK-like_dom"/>
</dbReference>
<dbReference type="Proteomes" id="UP001145069">
    <property type="component" value="Unassembled WGS sequence"/>
</dbReference>
<evidence type="ECO:0000256" key="7">
    <source>
        <dbReference type="ARBA" id="ARBA00022840"/>
    </source>
</evidence>
<evidence type="ECO:0000256" key="3">
    <source>
        <dbReference type="ARBA" id="ARBA00022553"/>
    </source>
</evidence>
<comment type="catalytic activity">
    <reaction evidence="10">
        <text>dZDP + ATP = dZTP + ADP</text>
        <dbReference type="Rhea" id="RHEA:67644"/>
        <dbReference type="ChEBI" id="CHEBI:30616"/>
        <dbReference type="ChEBI" id="CHEBI:172929"/>
        <dbReference type="ChEBI" id="CHEBI:172931"/>
        <dbReference type="ChEBI" id="CHEBI:456216"/>
    </reaction>
</comment>
<evidence type="ECO:0000256" key="2">
    <source>
        <dbReference type="ARBA" id="ARBA00008142"/>
    </source>
</evidence>
<comment type="subcellular location">
    <subcellularLocation>
        <location evidence="11">Cytoplasm</location>
    </subcellularLocation>
</comment>
<dbReference type="PROSITE" id="PS00469">
    <property type="entry name" value="NDPK"/>
    <property type="match status" value="1"/>
</dbReference>
<dbReference type="EMBL" id="JAMQKC010000001">
    <property type="protein sequence ID" value="MDC3415377.1"/>
    <property type="molecule type" value="Genomic_DNA"/>
</dbReference>
<comment type="cofactor">
    <cofactor evidence="1 11">
        <name>Mg(2+)</name>
        <dbReference type="ChEBI" id="CHEBI:18420"/>
    </cofactor>
</comment>
<evidence type="ECO:0000259" key="15">
    <source>
        <dbReference type="SMART" id="SM00562"/>
    </source>
</evidence>
<evidence type="ECO:0000256" key="5">
    <source>
        <dbReference type="ARBA" id="ARBA00022741"/>
    </source>
</evidence>
<evidence type="ECO:0000256" key="13">
    <source>
        <dbReference type="RuleBase" id="RU004011"/>
    </source>
</evidence>
<keyword evidence="17" id="KW-1185">Reference proteome</keyword>
<dbReference type="CDD" id="cd04413">
    <property type="entry name" value="NDPk_I"/>
    <property type="match status" value="1"/>
</dbReference>
<dbReference type="HAMAP" id="MF_00451">
    <property type="entry name" value="NDP_kinase"/>
    <property type="match status" value="1"/>
</dbReference>
<evidence type="ECO:0000256" key="8">
    <source>
        <dbReference type="ARBA" id="ARBA00023080"/>
    </source>
</evidence>
<proteinExistence type="inferred from homology"/>
<evidence type="ECO:0000256" key="1">
    <source>
        <dbReference type="ARBA" id="ARBA00001946"/>
    </source>
</evidence>
<organism evidence="16 17">
    <name type="scientific">Aquibacillus salsiterrae</name>
    <dbReference type="NCBI Taxonomy" id="2950439"/>
    <lineage>
        <taxon>Bacteria</taxon>
        <taxon>Bacillati</taxon>
        <taxon>Bacillota</taxon>
        <taxon>Bacilli</taxon>
        <taxon>Bacillales</taxon>
        <taxon>Bacillaceae</taxon>
        <taxon>Aquibacillus</taxon>
    </lineage>
</organism>
<dbReference type="EC" id="2.7.4.6" evidence="11 14"/>
<evidence type="ECO:0000313" key="16">
    <source>
        <dbReference type="EMBL" id="MDC3415377.1"/>
    </source>
</evidence>
<comment type="subunit">
    <text evidence="11">Homotetramer.</text>
</comment>
<comment type="function">
    <text evidence="9">(Microbial infection) Catalyzes the phosphorylation of dZDP to dZTP, when the bacterium is infected by a phage that produces the substrate for the synthesis of dZTP (2- amino-2'-deoxyadenosine 5'-triphosphate), which is then used by the phage as a DNA polymerase substrate.</text>
</comment>
<feature type="binding site" evidence="11 12">
    <location>
        <position position="85"/>
    </location>
    <ligand>
        <name>ATP</name>
        <dbReference type="ChEBI" id="CHEBI:30616"/>
    </ligand>
</feature>
<comment type="caution">
    <text evidence="16">The sequence shown here is derived from an EMBL/GenBank/DDBJ whole genome shotgun (WGS) entry which is preliminary data.</text>
</comment>
<comment type="function">
    <text evidence="11">Major role in the synthesis of nucleoside triphosphates other than ATP. The ATP gamma phosphate is transferred to the NDP beta phosphate via a ping-pong mechanism, using a phosphorylated active-site intermediate.</text>
</comment>
<dbReference type="PANTHER" id="PTHR11349">
    <property type="entry name" value="NUCLEOSIDE DIPHOSPHATE KINASE"/>
    <property type="match status" value="1"/>
</dbReference>
<dbReference type="RefSeq" id="WP_272444344.1">
    <property type="nucleotide sequence ID" value="NZ_JAMQKC010000001.1"/>
</dbReference>
<dbReference type="FunFam" id="3.30.70.141:FF:000002">
    <property type="entry name" value="Nucleoside diphosphate kinase"/>
    <property type="match status" value="1"/>
</dbReference>
<dbReference type="GO" id="GO:0005737">
    <property type="term" value="C:cytoplasm"/>
    <property type="evidence" value="ECO:0007669"/>
    <property type="project" value="UniProtKB-SubCell"/>
</dbReference>
<dbReference type="GO" id="GO:0006241">
    <property type="term" value="P:CTP biosynthetic process"/>
    <property type="evidence" value="ECO:0007669"/>
    <property type="project" value="UniProtKB-UniRule"/>
</dbReference>
<evidence type="ECO:0000256" key="10">
    <source>
        <dbReference type="ARBA" id="ARBA00047945"/>
    </source>
</evidence>
<feature type="modified residue" description="Phosphothreonine" evidence="11">
    <location>
        <position position="91"/>
    </location>
</feature>
<protein>
    <recommendedName>
        <fullName evidence="11 14">Nucleoside diphosphate kinase</fullName>
        <shortName evidence="11">NDK</shortName>
        <shortName evidence="11">NDP kinase</shortName>
        <ecNumber evidence="11 14">2.7.4.6</ecNumber>
    </recommendedName>
    <alternativeName>
        <fullName evidence="11">Nucleoside-2-P kinase</fullName>
    </alternativeName>
</protein>
<evidence type="ECO:0000256" key="4">
    <source>
        <dbReference type="ARBA" id="ARBA00022679"/>
    </source>
</evidence>
<feature type="binding site" evidence="11 12">
    <location>
        <position position="102"/>
    </location>
    <ligand>
        <name>ATP</name>
        <dbReference type="ChEBI" id="CHEBI:30616"/>
    </ligand>
</feature>
<feature type="domain" description="Nucleoside diphosphate kinase-like" evidence="15">
    <location>
        <begin position="1"/>
        <end position="138"/>
    </location>
</feature>
<dbReference type="GO" id="GO:0006228">
    <property type="term" value="P:UTP biosynthetic process"/>
    <property type="evidence" value="ECO:0007669"/>
    <property type="project" value="UniProtKB-UniRule"/>
</dbReference>
<comment type="catalytic activity">
    <reaction evidence="11 14">
        <text>a 2'-deoxyribonucleoside 5'-diphosphate + ATP = a 2'-deoxyribonucleoside 5'-triphosphate + ADP</text>
        <dbReference type="Rhea" id="RHEA:44640"/>
        <dbReference type="ChEBI" id="CHEBI:30616"/>
        <dbReference type="ChEBI" id="CHEBI:61560"/>
        <dbReference type="ChEBI" id="CHEBI:73316"/>
        <dbReference type="ChEBI" id="CHEBI:456216"/>
        <dbReference type="EC" id="2.7.4.6"/>
    </reaction>
</comment>